<dbReference type="Gene3D" id="1.10.4080.10">
    <property type="entry name" value="ADP-ribosylation/Crystallin J1"/>
    <property type="match status" value="1"/>
</dbReference>
<dbReference type="InterPro" id="IPR000387">
    <property type="entry name" value="Tyr_Pase_dom"/>
</dbReference>
<reference evidence="5" key="1">
    <citation type="submission" date="2022-04" db="EMBL/GenBank/DDBJ databases">
        <title>Alcanivorax sp. CY1518 draft genome sequence.</title>
        <authorList>
            <person name="Zhao G."/>
            <person name="An M."/>
        </authorList>
    </citation>
    <scope>NUCLEOTIDE SEQUENCE</scope>
    <source>
        <strain evidence="5">CY1518</strain>
    </source>
</reference>
<dbReference type="PROSITE" id="PS00383">
    <property type="entry name" value="TYR_PHOSPHATASE_1"/>
    <property type="match status" value="1"/>
</dbReference>
<dbReference type="InterPro" id="IPR003595">
    <property type="entry name" value="Tyr_Pase_cat"/>
</dbReference>
<evidence type="ECO:0000256" key="1">
    <source>
        <dbReference type="ARBA" id="ARBA00010702"/>
    </source>
</evidence>
<dbReference type="Gene3D" id="3.90.190.10">
    <property type="entry name" value="Protein tyrosine phosphatase superfamily"/>
    <property type="match status" value="1"/>
</dbReference>
<evidence type="ECO:0000313" key="5">
    <source>
        <dbReference type="EMBL" id="MCK0538092.1"/>
    </source>
</evidence>
<dbReference type="InterPro" id="IPR057023">
    <property type="entry name" value="PTP-SAK"/>
</dbReference>
<dbReference type="PROSITE" id="PS50056">
    <property type="entry name" value="TYR_PHOSPHATASE_2"/>
    <property type="match status" value="1"/>
</dbReference>
<evidence type="ECO:0000259" key="4">
    <source>
        <dbReference type="PROSITE" id="PS50056"/>
    </source>
</evidence>
<dbReference type="PANTHER" id="PTHR16222">
    <property type="entry name" value="ADP-RIBOSYLGLYCOHYDROLASE"/>
    <property type="match status" value="1"/>
</dbReference>
<accession>A0ABT0E8Z3</accession>
<dbReference type="Pfam" id="PF03747">
    <property type="entry name" value="ADP_ribosyl_GH"/>
    <property type="match status" value="1"/>
</dbReference>
<dbReference type="Pfam" id="PF22784">
    <property type="entry name" value="PTP-SAK"/>
    <property type="match status" value="1"/>
</dbReference>
<protein>
    <submittedName>
        <fullName evidence="5">ADP-ribosylglycohydrolase family protein</fullName>
    </submittedName>
</protein>
<sequence>MSILDSVNNPLEIASVTLPAGGVIGMAICPGKIQQQSVSGEFKRDLDLDLDLIKVWGAAAVVTLMPQSELDALQVGHLGTVTESRELLWFHLPIEDISVPETSFERDWLYQGLRLRQLLRAGKRILIHCRGGLGRTGMIAARLLVELGMSANQAVTEVRKARPGAIQTPAQEHHVHEANLATNDDWLDRLLGCLLGGAVGDAFGYAVEFDSLELIRQRFGPKGMTQPQYQQGKLVVSDDTQMTLFTLEGLLRCTDGEGAVNQEEALEQIRLAYLDWLDTQSGRAASPHLSGQLARSPALRTQRAPGNTCLAALSQGGKGTLRQAINNSKGCGGVMRTAPVGFLSLNDPFDLAAGAAALTHGHPDGWASAGVLARIVRRLIRGERKFLAVRNGFSDASEWGHVYGVVPSTDLYRLAKELGSRMRFNPEQAIRRLGHGWVGDEALAIALYAFLSARNFQDLIIRAANHDGDSDSTASIAGQLWGAARGIADIPHAWVRRLDVLDDILALAAQAKDWPVEVDSQKENWFASGRLPPPLAGVGEGGEDDSSPEDDEGWSDGEDCEVIDENAEWEDIAVEGCDRLKEKCEPTGEEKWDDTLEIVIEQAKPDIVSQSPGLKEQFDAACIPAEASATEYPPPAFFDFSDAVQRAHGLVAFYHHGNSHRLQTTQLIWEQLPAPRADNSTRLCQHMGIKGHGKKGLLRLMSRFLKEADEACAAVVTDGTSLTPEGTIDWAATADEFQQMDKALLSFAWAFSRAVERFVQKASHIQHE</sequence>
<comment type="caution">
    <text evidence="5">The sequence shown here is derived from an EMBL/GenBank/DDBJ whole genome shotgun (WGS) entry which is preliminary data.</text>
</comment>
<evidence type="ECO:0000313" key="6">
    <source>
        <dbReference type="Proteomes" id="UP001165524"/>
    </source>
</evidence>
<dbReference type="SUPFAM" id="SSF52799">
    <property type="entry name" value="(Phosphotyrosine protein) phosphatases II"/>
    <property type="match status" value="1"/>
</dbReference>
<feature type="region of interest" description="Disordered" evidence="3">
    <location>
        <begin position="525"/>
        <end position="558"/>
    </location>
</feature>
<dbReference type="SMART" id="SM00404">
    <property type="entry name" value="PTPc_motif"/>
    <property type="match status" value="1"/>
</dbReference>
<proteinExistence type="inferred from homology"/>
<dbReference type="InterPro" id="IPR050792">
    <property type="entry name" value="ADP-ribosylglycohydrolase"/>
</dbReference>
<keyword evidence="2" id="KW-0378">Hydrolase</keyword>
<dbReference type="PANTHER" id="PTHR16222:SF24">
    <property type="entry name" value="ADP-RIBOSYLHYDROLASE ARH3"/>
    <property type="match status" value="1"/>
</dbReference>
<evidence type="ECO:0000256" key="3">
    <source>
        <dbReference type="SAM" id="MobiDB-lite"/>
    </source>
</evidence>
<dbReference type="InterPro" id="IPR029021">
    <property type="entry name" value="Prot-tyrosine_phosphatase-like"/>
</dbReference>
<dbReference type="InterPro" id="IPR016130">
    <property type="entry name" value="Tyr_Pase_AS"/>
</dbReference>
<dbReference type="InterPro" id="IPR036705">
    <property type="entry name" value="Ribosyl_crysJ1_sf"/>
</dbReference>
<dbReference type="CDD" id="cd14505">
    <property type="entry name" value="CDKN3-like"/>
    <property type="match status" value="1"/>
</dbReference>
<comment type="similarity">
    <text evidence="1">Belongs to the ADP-ribosylglycohydrolase family.</text>
</comment>
<dbReference type="RefSeq" id="WP_246952369.1">
    <property type="nucleotide sequence ID" value="NZ_JALKII010000006.1"/>
</dbReference>
<feature type="compositionally biased region" description="Acidic residues" evidence="3">
    <location>
        <begin position="541"/>
        <end position="558"/>
    </location>
</feature>
<dbReference type="Proteomes" id="UP001165524">
    <property type="component" value="Unassembled WGS sequence"/>
</dbReference>
<feature type="domain" description="Tyrosine specific protein phosphatases" evidence="4">
    <location>
        <begin position="106"/>
        <end position="173"/>
    </location>
</feature>
<dbReference type="SUPFAM" id="SSF101478">
    <property type="entry name" value="ADP-ribosylglycohydrolase"/>
    <property type="match status" value="1"/>
</dbReference>
<organism evidence="5 6">
    <name type="scientific">Alcanivorax quisquiliarum</name>
    <dbReference type="NCBI Taxonomy" id="2933565"/>
    <lineage>
        <taxon>Bacteria</taxon>
        <taxon>Pseudomonadati</taxon>
        <taxon>Pseudomonadota</taxon>
        <taxon>Gammaproteobacteria</taxon>
        <taxon>Oceanospirillales</taxon>
        <taxon>Alcanivoracaceae</taxon>
        <taxon>Alcanivorax</taxon>
    </lineage>
</organism>
<dbReference type="InterPro" id="IPR005502">
    <property type="entry name" value="Ribosyl_crysJ1"/>
</dbReference>
<evidence type="ECO:0000256" key="2">
    <source>
        <dbReference type="ARBA" id="ARBA00022801"/>
    </source>
</evidence>
<dbReference type="EMBL" id="JALKII010000006">
    <property type="protein sequence ID" value="MCK0538092.1"/>
    <property type="molecule type" value="Genomic_DNA"/>
</dbReference>
<gene>
    <name evidence="5" type="ORF">MU846_10260</name>
</gene>
<name>A0ABT0E8Z3_9GAMM</name>
<keyword evidence="6" id="KW-1185">Reference proteome</keyword>